<comment type="caution">
    <text evidence="1">The sequence shown here is derived from an EMBL/GenBank/DDBJ whole genome shotgun (WGS) entry which is preliminary data.</text>
</comment>
<accession>A0A2P7ALL6</accession>
<dbReference type="RefSeq" id="WP_106719119.1">
    <property type="nucleotide sequence ID" value="NZ_JACHXT010000002.1"/>
</dbReference>
<sequence>MTDLSKLPMSLYPFAAIPAEMHDSINIHRLSQSAEVEGRYGYEMKASAFVAKHTDPCRALDEDYKGQHITYTASGDLWVCGHCGTLIRRPASYQR</sequence>
<proteinExistence type="predicted"/>
<protein>
    <submittedName>
        <fullName evidence="1">Uncharacterized protein</fullName>
    </submittedName>
</protein>
<evidence type="ECO:0000313" key="2">
    <source>
        <dbReference type="Proteomes" id="UP000241158"/>
    </source>
</evidence>
<name>A0A2P7ALL6_9HYPH</name>
<dbReference type="AlphaFoldDB" id="A0A2P7ALL6"/>
<reference evidence="2" key="1">
    <citation type="submission" date="2017-11" db="EMBL/GenBank/DDBJ databases">
        <authorList>
            <person name="Kuznetsova I."/>
            <person name="Sazanova A."/>
            <person name="Chirak E."/>
            <person name="Safronova V."/>
            <person name="Willems A."/>
        </authorList>
    </citation>
    <scope>NUCLEOTIDE SEQUENCE [LARGE SCALE GENOMIC DNA]</scope>
    <source>
        <strain evidence="2">PEPV15</strain>
    </source>
</reference>
<evidence type="ECO:0000313" key="1">
    <source>
        <dbReference type="EMBL" id="PSH55113.1"/>
    </source>
</evidence>
<dbReference type="Proteomes" id="UP000241158">
    <property type="component" value="Unassembled WGS sequence"/>
</dbReference>
<gene>
    <name evidence="1" type="ORF">CU100_23805</name>
</gene>
<organism evidence="1 2">
    <name type="scientific">Phyllobacterium endophyticum</name>
    <dbReference type="NCBI Taxonomy" id="1149773"/>
    <lineage>
        <taxon>Bacteria</taxon>
        <taxon>Pseudomonadati</taxon>
        <taxon>Pseudomonadota</taxon>
        <taxon>Alphaproteobacteria</taxon>
        <taxon>Hyphomicrobiales</taxon>
        <taxon>Phyllobacteriaceae</taxon>
        <taxon>Phyllobacterium</taxon>
    </lineage>
</organism>
<keyword evidence="2" id="KW-1185">Reference proteome</keyword>
<dbReference type="EMBL" id="PGGN01000006">
    <property type="protein sequence ID" value="PSH55113.1"/>
    <property type="molecule type" value="Genomic_DNA"/>
</dbReference>